<proteinExistence type="predicted"/>
<evidence type="ECO:0000256" key="2">
    <source>
        <dbReference type="SAM" id="Phobius"/>
    </source>
</evidence>
<reference evidence="3 4" key="1">
    <citation type="submission" date="2016-11" db="EMBL/GenBank/DDBJ databases">
        <authorList>
            <person name="Jaros S."/>
            <person name="Januszkiewicz K."/>
            <person name="Wedrychowicz H."/>
        </authorList>
    </citation>
    <scope>NUCLEOTIDE SEQUENCE [LARGE SCALE GENOMIC DNA]</scope>
    <source>
        <strain evidence="3 4">DSM 26897</strain>
    </source>
</reference>
<name>A0A1M5IQ04_9BACT</name>
<dbReference type="AlphaFoldDB" id="A0A1M5IQ04"/>
<gene>
    <name evidence="3" type="ORF">SAMN05444008_12511</name>
</gene>
<dbReference type="STRING" id="1302690.BUE76_20240"/>
<feature type="transmembrane region" description="Helical" evidence="2">
    <location>
        <begin position="150"/>
        <end position="169"/>
    </location>
</feature>
<dbReference type="RefSeq" id="WP_073048308.1">
    <property type="nucleotide sequence ID" value="NZ_FQUO01000025.1"/>
</dbReference>
<keyword evidence="2" id="KW-0812">Transmembrane</keyword>
<protein>
    <submittedName>
        <fullName evidence="3">Uncharacterized protein</fullName>
    </submittedName>
</protein>
<dbReference type="Proteomes" id="UP000184368">
    <property type="component" value="Unassembled WGS sequence"/>
</dbReference>
<evidence type="ECO:0000256" key="1">
    <source>
        <dbReference type="SAM" id="MobiDB-lite"/>
    </source>
</evidence>
<sequence length="366" mass="40259">MSFETNDTNPIINLSNYEEYFLLYVDDELNGQEKAAVDAFLTFHPELRSELDLLMGTRLEPEFLSFGAKEELLAASMGQQVVDENLLLHVDGELDEAARKATEQKLQADEAYRNQFQLLLRTKSDPAEIIPYPNKEELYRRNVYRMRTGFVMRVAAAVLLIASLGVLYYNQQGTETGNQNTGMAKAGDAKPAITQPSGTISAPDRVTIVPNDQLAKKGGVDDKENATSVASAAIKQGAELAYDKPVKAARNTSPQTAQITMAAQPREEDQAVAYQPITREATGDMPLVRAGKKELHTDVTSADIDTYNLTNADAEVSFAANTEEKGRGNLKSLLRKATRMVERRTGINATNEDEELLIGVVAVKLK</sequence>
<keyword evidence="2" id="KW-0472">Membrane</keyword>
<dbReference type="OrthoDB" id="663559at2"/>
<feature type="region of interest" description="Disordered" evidence="1">
    <location>
        <begin position="180"/>
        <end position="203"/>
    </location>
</feature>
<organism evidence="3 4">
    <name type="scientific">Cnuella takakiae</name>
    <dbReference type="NCBI Taxonomy" id="1302690"/>
    <lineage>
        <taxon>Bacteria</taxon>
        <taxon>Pseudomonadati</taxon>
        <taxon>Bacteroidota</taxon>
        <taxon>Chitinophagia</taxon>
        <taxon>Chitinophagales</taxon>
        <taxon>Chitinophagaceae</taxon>
        <taxon>Cnuella</taxon>
    </lineage>
</organism>
<keyword evidence="2" id="KW-1133">Transmembrane helix</keyword>
<keyword evidence="4" id="KW-1185">Reference proteome</keyword>
<accession>A0A1M5IQ04</accession>
<evidence type="ECO:0000313" key="3">
    <source>
        <dbReference type="EMBL" id="SHG30408.1"/>
    </source>
</evidence>
<dbReference type="EMBL" id="FQUO01000025">
    <property type="protein sequence ID" value="SHG30408.1"/>
    <property type="molecule type" value="Genomic_DNA"/>
</dbReference>
<evidence type="ECO:0000313" key="4">
    <source>
        <dbReference type="Proteomes" id="UP000184368"/>
    </source>
</evidence>